<dbReference type="RefSeq" id="WP_055037234.1">
    <property type="nucleotide sequence ID" value="NZ_AP014854.2"/>
</dbReference>
<dbReference type="Pfam" id="PF01022">
    <property type="entry name" value="HTH_5"/>
    <property type="match status" value="1"/>
</dbReference>
<keyword evidence="1" id="KW-0805">Transcription regulation</keyword>
<organism evidence="6 7">
    <name type="scientific">Blastochloris viridis</name>
    <name type="common">Rhodopseudomonas viridis</name>
    <dbReference type="NCBI Taxonomy" id="1079"/>
    <lineage>
        <taxon>Bacteria</taxon>
        <taxon>Pseudomonadati</taxon>
        <taxon>Pseudomonadota</taxon>
        <taxon>Alphaproteobacteria</taxon>
        <taxon>Hyphomicrobiales</taxon>
        <taxon>Blastochloridaceae</taxon>
        <taxon>Blastochloris</taxon>
    </lineage>
</organism>
<protein>
    <submittedName>
        <fullName evidence="5 6">Transcriptional regulator</fullName>
    </submittedName>
</protein>
<evidence type="ECO:0000313" key="6">
    <source>
        <dbReference type="EMBL" id="CUU42112.1"/>
    </source>
</evidence>
<evidence type="ECO:0000256" key="2">
    <source>
        <dbReference type="ARBA" id="ARBA00023125"/>
    </source>
</evidence>
<evidence type="ECO:0000256" key="3">
    <source>
        <dbReference type="ARBA" id="ARBA00023163"/>
    </source>
</evidence>
<dbReference type="AlphaFoldDB" id="A0A0H5BHN0"/>
<dbReference type="NCBIfam" id="NF033788">
    <property type="entry name" value="HTH_metalloreg"/>
    <property type="match status" value="1"/>
</dbReference>
<dbReference type="InterPro" id="IPR001845">
    <property type="entry name" value="HTH_ArsR_DNA-bd_dom"/>
</dbReference>
<dbReference type="Proteomes" id="UP000065734">
    <property type="component" value="Chromosome I"/>
</dbReference>
<dbReference type="InterPro" id="IPR036390">
    <property type="entry name" value="WH_DNA-bd_sf"/>
</dbReference>
<feature type="domain" description="HTH arsR-type" evidence="4">
    <location>
        <begin position="6"/>
        <end position="99"/>
    </location>
</feature>
<dbReference type="GO" id="GO:0003700">
    <property type="term" value="F:DNA-binding transcription factor activity"/>
    <property type="evidence" value="ECO:0007669"/>
    <property type="project" value="InterPro"/>
</dbReference>
<dbReference type="EMBL" id="AP014854">
    <property type="protein sequence ID" value="BAS00670.1"/>
    <property type="molecule type" value="Genomic_DNA"/>
</dbReference>
<dbReference type="STRING" id="1079.BVIR_1670"/>
<dbReference type="KEGG" id="bvr:BVIR_1670"/>
<dbReference type="GO" id="GO:0003677">
    <property type="term" value="F:DNA binding"/>
    <property type="evidence" value="ECO:0007669"/>
    <property type="project" value="UniProtKB-KW"/>
</dbReference>
<dbReference type="PANTHER" id="PTHR43132:SF2">
    <property type="entry name" value="ARSENICAL RESISTANCE OPERON REPRESSOR ARSR-RELATED"/>
    <property type="match status" value="1"/>
</dbReference>
<dbReference type="PANTHER" id="PTHR43132">
    <property type="entry name" value="ARSENICAL RESISTANCE OPERON REPRESSOR ARSR-RELATED"/>
    <property type="match status" value="1"/>
</dbReference>
<accession>A0A0H5BHN0</accession>
<proteinExistence type="predicted"/>
<dbReference type="InterPro" id="IPR036388">
    <property type="entry name" value="WH-like_DNA-bd_sf"/>
</dbReference>
<dbReference type="InterPro" id="IPR051011">
    <property type="entry name" value="Metal_resp_trans_reg"/>
</dbReference>
<dbReference type="InterPro" id="IPR011991">
    <property type="entry name" value="ArsR-like_HTH"/>
</dbReference>
<reference evidence="6" key="2">
    <citation type="submission" date="2015-11" db="EMBL/GenBank/DDBJ databases">
        <authorList>
            <person name="Zhang Y."/>
            <person name="Guo Z."/>
        </authorList>
    </citation>
    <scope>NUCLEOTIDE SEQUENCE</scope>
    <source>
        <strain evidence="6">1</strain>
    </source>
</reference>
<evidence type="ECO:0000313" key="5">
    <source>
        <dbReference type="EMBL" id="BAS00670.1"/>
    </source>
</evidence>
<reference evidence="5" key="1">
    <citation type="journal article" date="2015" name="Genome Announc.">
        <title>Complete Genome Sequence of the Bacteriochlorophyll b-Producing Photosynthetic Bacterium Blastochloris viridis.</title>
        <authorList>
            <person name="Tsukatani Y."/>
            <person name="Hirose Y."/>
            <person name="Harada J."/>
            <person name="Misawa N."/>
            <person name="Mori K."/>
            <person name="Inoue K."/>
            <person name="Tamiaki H."/>
        </authorList>
    </citation>
    <scope>NUCLEOTIDE SEQUENCE [LARGE SCALE GENOMIC DNA]</scope>
    <source>
        <strain evidence="5">DSM 133</strain>
    </source>
</reference>
<sequence>MELENLSARAAEAEAFLKALANRYRLMVLCELHRGERSVGELQDMVGLSQSALSQHLARLRADALVATRRDGHTIFYSIASPGVSRVIAVLYDLYCADSCGRTSSRPAEIKQGKTT</sequence>
<evidence type="ECO:0000313" key="7">
    <source>
        <dbReference type="Proteomes" id="UP000065734"/>
    </source>
</evidence>
<reference evidence="7" key="3">
    <citation type="journal article" date="2016" name="Genome Announc.">
        <title>Revised genome sequence of the purple photosynthetic bacterium Blastochloris viridis.</title>
        <authorList>
            <person name="Liu L.N."/>
            <person name="Faulkner M."/>
            <person name="Liu X."/>
            <person name="Huang F."/>
            <person name="Darby A.C."/>
            <person name="Hall N."/>
        </authorList>
    </citation>
    <scope>NUCLEOTIDE SEQUENCE [LARGE SCALE GENOMIC DNA]</scope>
    <source>
        <strain evidence="7">ATCC 19567 / DSM 133 / F</strain>
    </source>
</reference>
<name>A0A0H5BHN0_BLAVI</name>
<dbReference type="PROSITE" id="PS50987">
    <property type="entry name" value="HTH_ARSR_2"/>
    <property type="match status" value="1"/>
</dbReference>
<dbReference type="EMBL" id="LN907867">
    <property type="protein sequence ID" value="CUU42112.1"/>
    <property type="molecule type" value="Genomic_DNA"/>
</dbReference>
<dbReference type="Gene3D" id="1.10.10.10">
    <property type="entry name" value="Winged helix-like DNA-binding domain superfamily/Winged helix DNA-binding domain"/>
    <property type="match status" value="1"/>
</dbReference>
<dbReference type="PRINTS" id="PR00778">
    <property type="entry name" value="HTHARSR"/>
</dbReference>
<evidence type="ECO:0000259" key="4">
    <source>
        <dbReference type="PROSITE" id="PS50987"/>
    </source>
</evidence>
<keyword evidence="3" id="KW-0804">Transcription</keyword>
<gene>
    <name evidence="6" type="primary">ygaV</name>
    <name evidence="5" type="ORF">BV133_3076</name>
    <name evidence="6" type="ORF">BVIRIDIS_11150</name>
</gene>
<dbReference type="SMART" id="SM00418">
    <property type="entry name" value="HTH_ARSR"/>
    <property type="match status" value="1"/>
</dbReference>
<keyword evidence="2" id="KW-0238">DNA-binding</keyword>
<dbReference type="PATRIC" id="fig|1079.6.peg.1733"/>
<keyword evidence="7" id="KW-1185">Reference proteome</keyword>
<evidence type="ECO:0000256" key="1">
    <source>
        <dbReference type="ARBA" id="ARBA00023015"/>
    </source>
</evidence>
<dbReference type="CDD" id="cd00090">
    <property type="entry name" value="HTH_ARSR"/>
    <property type="match status" value="1"/>
</dbReference>
<dbReference type="OrthoDB" id="194599at2"/>
<dbReference type="SUPFAM" id="SSF46785">
    <property type="entry name" value="Winged helix' DNA-binding domain"/>
    <property type="match status" value="1"/>
</dbReference>